<dbReference type="Proteomes" id="UP001064048">
    <property type="component" value="Chromosome 11"/>
</dbReference>
<accession>A0ACC0JLZ6</accession>
<comment type="caution">
    <text evidence="1">The sequence shown here is derived from an EMBL/GenBank/DDBJ whole genome shotgun (WGS) entry which is preliminary data.</text>
</comment>
<sequence length="2288" mass="260797">MAGNEKMREDELKYVLRLLDDLSAKVYEEIIQFYYDIEESKPPKDISNDTSAFLKQNLLCNPVTTSTILRYLQAHLSENKFNANKIQTLYLEVLKNELSTPDSIDKAITLMSLVKWEDQFIPQFIQQVLKLVCDDTYRQYRKQILVSLVPQERPELLKVTSEFMQQNEPQKEFKLTPEYMLELCYQDKTHWLLKAAQVYKHQLHDMKNVTFKINNFTKQILIMVLIDLTNSPETYDLPSLVHQLTNIFSILDTYSTADEQLQFYITEVKRELTILKFCLENNCKIMTTSIFNQALTQSALALISQVCRLPKVDRYKVSRLLNTNNDIITELMALQGSTKRLKGDQSLNWDIVTYNSYCAITKIIDTILNAAEGHEDAVEITGSLDEVKRIVLSIQPMQFCIEVIENIFACLFLRYEFLSCQEHLQEYPCGTHSDCSYFYSKKQIKNPKGNKSPTTGFMCNSMTMQIILNTLKLCLETLEDNIGTETNVSVVISRLKQLVKVVNHSLWKLQLVSTLSPDTGPLQLKLCLDYVEVDESSEEEDRELDMKTSRKKLRVRRRHTNPKPDADQVMLASTISAGEDACSTTKGNIDFISVMLAKPNSLVALALYHNDFAKANQIIEMFDLADAEIATEVSFTEQLRHLVAKIKNIIYYKDDTPYATKELSALSVVSTEVMGLVEGFLASNRPPNFSFDVIQLAACHPHLQLYSHQNASFINAVDILISSGLNREITYGLINVVERKLAEVRSSTDVAAVKKINYIRFVEDIASVTFEIFGNTEKSFEFVDNVCGLIADCRIPIKHKEFCKMNQLSKELQQCCEDIAEVVNLNKSKSLDPNLLQKYHQIYMNIVAASDKDLCNIGEVSRHGNRKTRIHYLRMCYMYCKTVSQLELEENNSSAPLDSSYFTVLEKQLHDIFGTMINAKDIPVTYLEPICKKLNVNLIPKLILNFCPSITLMDSHTEASEMNFNNLLQAVYAFKNTEENLFLEPETNMAPLPRAPTPQCLTYIVLHNWVLAHLIKKIHTSPNDNTLQQSMDARTRCLNNYMELERFNCTKVLFGGNKYLASLHTTIDLDKLFLFLLQLIESGKLLKCLNIIDSLSERQILCSANLMNLRDLILFKLAINPKIERNWKYCQYLKCSELKVNLILNHLSSWPAEGAMEVLDYLRFLLDQEALEEDLHEKCSSWMVKIPLYDQIAAIMGCNHWYNVYEKSVDSPENVIEVLIDSHQFQLCLEWADVHNVSEHMKNLIVMNLLRQLFEYTNQATPAVIAELLSRLPTSQAMDVIHEEMAKVRNVDILQVCVDFVSEHSSDWKSFENIKIGLQIMLEIDTNLRQIFWDLIQKPLLMIEQFMMNAKLDILSLIINKISSNLKKDPTGDNLYYNIKLIDSVVISRNAVDALLRFYAEKALDMNPKNTCPAPPKPTEESLMQSIDSINIEAASRPFVMPEQVPSKDQWVEDYSTDRCMVCHTSIFSMIIRRHHCRRCGRLVCHVCSRNRMQVPTYPTSVKFRVCNDCYTQTTNKKTNSDHDNMMLSSNSDSAGSGVTCMDWCLSTNSSRNEAVRTEFSFEFTPNVTLCLTIMKMHSINLDYPRFLLDRSDEIARALSGGGDARLLVRARRSLLLAAAELYSRATNEIAGCGRSRVAETGAAHAARCLAHADAMATLVKHQAHPLVPRQGAHPSQIVRSLLEAEKWELALEIATKSGIPRNSVLAAWGKACLKAGCFKQAREKFAHCFRNTMNVCMEVAEECEYGREASEAQFVNRRLHGLRHSERTSSVSSTQSDGRPRSNPPLLNEIISMLEDINYPVNQQILTKAEAMKSTNEKLASLNASKKRIQVTEPALNIMHTLASVKKIKQGDFSDFQTATVQPKKSLAQGLLRRNNNHEPKVDHLHKKLDPFFYRECVYYLSNYGSHVANIAFYMKYKNMSEVLTYCYENLVDKETFTESVYMECLKKDKVNELLKAMSEYDSTLEMWSEYIMHICRTLEASKRLEALYALQCGSGQHARASATCALLYARPVPSDAPAAVLHQRRDTLAAALHHLAQCPPTARKVNDPKSIQFHLDKVTIDNLMTTISRQMELAKYLAANEAAGRLTLTVVDEVIPVQGARRDPDATEWRPLTLFGSNTDKIRLVALVLATGQSVKDGFDFAFKIIKEHRLDSMNIYTHVAKYLVNTDRFMEVKTLAKCIRESKETASSLMSDQVLEWGVGAVVARCEARGQLHDEQAELLIHHVTSLTIKISCYLACRNVSSAYILAARHERANELRRVLHEAERLGNDQIRNACLKRLTSRNVL</sequence>
<name>A0ACC0JLZ6_CHOFU</name>
<protein>
    <submittedName>
        <fullName evidence="1">Uncharacterized protein</fullName>
    </submittedName>
</protein>
<reference evidence="1 2" key="1">
    <citation type="journal article" date="2022" name="Genome Biol. Evol.">
        <title>The Spruce Budworm Genome: Reconstructing the Evolutionary History of Antifreeze Proteins.</title>
        <authorList>
            <person name="Beliveau C."/>
            <person name="Gagne P."/>
            <person name="Picq S."/>
            <person name="Vernygora O."/>
            <person name="Keeling C.I."/>
            <person name="Pinkney K."/>
            <person name="Doucet D."/>
            <person name="Wen F."/>
            <person name="Johnston J.S."/>
            <person name="Maaroufi H."/>
            <person name="Boyle B."/>
            <person name="Laroche J."/>
            <person name="Dewar K."/>
            <person name="Juretic N."/>
            <person name="Blackburn G."/>
            <person name="Nisole A."/>
            <person name="Brunet B."/>
            <person name="Brandao M."/>
            <person name="Lumley L."/>
            <person name="Duan J."/>
            <person name="Quan G."/>
            <person name="Lucarotti C.J."/>
            <person name="Roe A.D."/>
            <person name="Sperling F.A.H."/>
            <person name="Levesque R.C."/>
            <person name="Cusson M."/>
        </authorList>
    </citation>
    <scope>NUCLEOTIDE SEQUENCE [LARGE SCALE GENOMIC DNA]</scope>
    <source>
        <strain evidence="1">Glfc:IPQL:Cfum</strain>
    </source>
</reference>
<evidence type="ECO:0000313" key="2">
    <source>
        <dbReference type="Proteomes" id="UP001064048"/>
    </source>
</evidence>
<keyword evidence="2" id="KW-1185">Reference proteome</keyword>
<evidence type="ECO:0000313" key="1">
    <source>
        <dbReference type="EMBL" id="KAI8425175.1"/>
    </source>
</evidence>
<organism evidence="1 2">
    <name type="scientific">Choristoneura fumiferana</name>
    <name type="common">Spruce budworm moth</name>
    <name type="synonym">Archips fumiferana</name>
    <dbReference type="NCBI Taxonomy" id="7141"/>
    <lineage>
        <taxon>Eukaryota</taxon>
        <taxon>Metazoa</taxon>
        <taxon>Ecdysozoa</taxon>
        <taxon>Arthropoda</taxon>
        <taxon>Hexapoda</taxon>
        <taxon>Insecta</taxon>
        <taxon>Pterygota</taxon>
        <taxon>Neoptera</taxon>
        <taxon>Endopterygota</taxon>
        <taxon>Lepidoptera</taxon>
        <taxon>Glossata</taxon>
        <taxon>Ditrysia</taxon>
        <taxon>Tortricoidea</taxon>
        <taxon>Tortricidae</taxon>
        <taxon>Tortricinae</taxon>
        <taxon>Choristoneura</taxon>
    </lineage>
</organism>
<dbReference type="EMBL" id="CM046111">
    <property type="protein sequence ID" value="KAI8425175.1"/>
    <property type="molecule type" value="Genomic_DNA"/>
</dbReference>
<proteinExistence type="predicted"/>
<gene>
    <name evidence="1" type="ORF">MSG28_007000</name>
</gene>